<organism evidence="3 4">
    <name type="scientific">Streptomyces litchfieldiae</name>
    <dbReference type="NCBI Taxonomy" id="3075543"/>
    <lineage>
        <taxon>Bacteria</taxon>
        <taxon>Bacillati</taxon>
        <taxon>Actinomycetota</taxon>
        <taxon>Actinomycetes</taxon>
        <taxon>Kitasatosporales</taxon>
        <taxon>Streptomycetaceae</taxon>
        <taxon>Streptomyces</taxon>
    </lineage>
</organism>
<reference evidence="4" key="1">
    <citation type="submission" date="2023-07" db="EMBL/GenBank/DDBJ databases">
        <title>30 novel species of actinomycetes from the DSMZ collection.</title>
        <authorList>
            <person name="Nouioui I."/>
        </authorList>
    </citation>
    <scope>NUCLEOTIDE SEQUENCE [LARGE SCALE GENOMIC DNA]</scope>
    <source>
        <strain evidence="4">DSM 44938</strain>
    </source>
</reference>
<dbReference type="InterPro" id="IPR005183">
    <property type="entry name" value="DUF305_CopM-like"/>
</dbReference>
<dbReference type="PANTHER" id="PTHR36933:SF1">
    <property type="entry name" value="SLL0788 PROTEIN"/>
    <property type="match status" value="1"/>
</dbReference>
<feature type="signal peptide" evidence="1">
    <location>
        <begin position="1"/>
        <end position="24"/>
    </location>
</feature>
<dbReference type="Proteomes" id="UP001183246">
    <property type="component" value="Unassembled WGS sequence"/>
</dbReference>
<evidence type="ECO:0000256" key="1">
    <source>
        <dbReference type="SAM" id="SignalP"/>
    </source>
</evidence>
<feature type="domain" description="DUF305" evidence="2">
    <location>
        <begin position="51"/>
        <end position="204"/>
    </location>
</feature>
<evidence type="ECO:0000313" key="3">
    <source>
        <dbReference type="EMBL" id="MDT0344424.1"/>
    </source>
</evidence>
<evidence type="ECO:0000259" key="2">
    <source>
        <dbReference type="Pfam" id="PF03713"/>
    </source>
</evidence>
<sequence length="207" mass="21770">MSKKRFHRSAVAAAGAVTAALLLAACGGDDDSAEHAGHGGDTTAPEHNEADVSFAQGMIPHHQQAVEMADLARERAGSEEVRALAEQIRAAQDPEIETLTGWLEEWGEEVPGAGMDHSGHGSGEAGEGHEMAGMMSEAEMAELANASGAAFDTAFLEMMVEHHRGAVEMAEAERADGAYEPALDMAEDITTSQTAEIDQMNQLLDEG</sequence>
<dbReference type="PANTHER" id="PTHR36933">
    <property type="entry name" value="SLL0788 PROTEIN"/>
    <property type="match status" value="1"/>
</dbReference>
<feature type="chain" id="PRO_5046825300" evidence="1">
    <location>
        <begin position="25"/>
        <end position="207"/>
    </location>
</feature>
<gene>
    <name evidence="3" type="ORF">RM590_17630</name>
</gene>
<protein>
    <submittedName>
        <fullName evidence="3">DUF305 domain-containing protein</fullName>
    </submittedName>
</protein>
<keyword evidence="1" id="KW-0732">Signal</keyword>
<keyword evidence="4" id="KW-1185">Reference proteome</keyword>
<dbReference type="PROSITE" id="PS51257">
    <property type="entry name" value="PROKAR_LIPOPROTEIN"/>
    <property type="match status" value="1"/>
</dbReference>
<dbReference type="Pfam" id="PF03713">
    <property type="entry name" value="DUF305"/>
    <property type="match status" value="1"/>
</dbReference>
<evidence type="ECO:0000313" key="4">
    <source>
        <dbReference type="Proteomes" id="UP001183246"/>
    </source>
</evidence>
<dbReference type="InterPro" id="IPR012347">
    <property type="entry name" value="Ferritin-like"/>
</dbReference>
<dbReference type="EMBL" id="JAVREL010000009">
    <property type="protein sequence ID" value="MDT0344424.1"/>
    <property type="molecule type" value="Genomic_DNA"/>
</dbReference>
<proteinExistence type="predicted"/>
<comment type="caution">
    <text evidence="3">The sequence shown here is derived from an EMBL/GenBank/DDBJ whole genome shotgun (WGS) entry which is preliminary data.</text>
</comment>
<dbReference type="RefSeq" id="WP_311705545.1">
    <property type="nucleotide sequence ID" value="NZ_JAVREL010000009.1"/>
</dbReference>
<accession>A0ABU2MV55</accession>
<dbReference type="Gene3D" id="1.20.1260.10">
    <property type="match status" value="1"/>
</dbReference>
<name>A0ABU2MV55_9ACTN</name>